<evidence type="ECO:0000313" key="13">
    <source>
        <dbReference type="Proteomes" id="UP000321612"/>
    </source>
</evidence>
<comment type="caution">
    <text evidence="12">The sequence shown here is derived from an EMBL/GenBank/DDBJ whole genome shotgun (WGS) entry which is preliminary data.</text>
</comment>
<feature type="domain" description="DUF7814" evidence="11">
    <location>
        <begin position="241"/>
        <end position="469"/>
    </location>
</feature>
<dbReference type="RefSeq" id="WP_147785787.1">
    <property type="nucleotide sequence ID" value="NZ_SDIK01000087.1"/>
</dbReference>
<dbReference type="SUPFAM" id="SSF53335">
    <property type="entry name" value="S-adenosyl-L-methionine-dependent methyltransferases"/>
    <property type="match status" value="1"/>
</dbReference>
<reference evidence="13" key="1">
    <citation type="submission" date="2019-05" db="EMBL/GenBank/DDBJ databases">
        <title>Prevotella brunnea sp. nov., isolated from a wound of a patient.</title>
        <authorList>
            <person name="Buhl M."/>
        </authorList>
    </citation>
    <scope>NUCLEOTIDE SEQUENCE [LARGE SCALE GENOMIC DNA]</scope>
    <source>
        <strain evidence="13">A2672</strain>
    </source>
</reference>
<keyword evidence="13" id="KW-1185">Reference proteome</keyword>
<dbReference type="GO" id="GO:0009007">
    <property type="term" value="F:site-specific DNA-methyltransferase (adenine-specific) activity"/>
    <property type="evidence" value="ECO:0007669"/>
    <property type="project" value="UniProtKB-EC"/>
</dbReference>
<dbReference type="Gene3D" id="3.40.50.150">
    <property type="entry name" value="Vaccinia Virus protein VP39"/>
    <property type="match status" value="1"/>
</dbReference>
<keyword evidence="3" id="KW-0808">Transferase</keyword>
<dbReference type="InterPro" id="IPR002052">
    <property type="entry name" value="DNA_methylase_N6_adenine_CS"/>
</dbReference>
<evidence type="ECO:0000259" key="10">
    <source>
        <dbReference type="Pfam" id="PF23653"/>
    </source>
</evidence>
<comment type="catalytic activity">
    <reaction evidence="7">
        <text>a 2'-deoxyadenosine in DNA + S-adenosyl-L-methionine = an N(6)-methyl-2'-deoxyadenosine in DNA + S-adenosyl-L-homocysteine + H(+)</text>
        <dbReference type="Rhea" id="RHEA:15197"/>
        <dbReference type="Rhea" id="RHEA-COMP:12418"/>
        <dbReference type="Rhea" id="RHEA-COMP:12419"/>
        <dbReference type="ChEBI" id="CHEBI:15378"/>
        <dbReference type="ChEBI" id="CHEBI:57856"/>
        <dbReference type="ChEBI" id="CHEBI:59789"/>
        <dbReference type="ChEBI" id="CHEBI:90615"/>
        <dbReference type="ChEBI" id="CHEBI:90616"/>
        <dbReference type="EC" id="2.1.1.72"/>
    </reaction>
</comment>
<feature type="domain" description="Type II methyltransferase M.TaqI-like" evidence="8">
    <location>
        <begin position="632"/>
        <end position="916"/>
    </location>
</feature>
<dbReference type="PROSITE" id="PS00092">
    <property type="entry name" value="N6_MTASE"/>
    <property type="match status" value="1"/>
</dbReference>
<accession>A0A5C8GAN1</accession>
<evidence type="ECO:0000259" key="11">
    <source>
        <dbReference type="Pfam" id="PF25120"/>
    </source>
</evidence>
<keyword evidence="5" id="KW-0680">Restriction system</keyword>
<evidence type="ECO:0000259" key="9">
    <source>
        <dbReference type="Pfam" id="PF12950"/>
    </source>
</evidence>
<dbReference type="EC" id="2.1.1.72" evidence="1"/>
<feature type="domain" description="TaqI-like C-terminal specificity" evidence="9">
    <location>
        <begin position="1046"/>
        <end position="1162"/>
    </location>
</feature>
<evidence type="ECO:0000256" key="5">
    <source>
        <dbReference type="ARBA" id="ARBA00022747"/>
    </source>
</evidence>
<sequence>MAQLTIKQSINKIYYQQPVVKEDILKFKTALSEFYHKILDKQIEGNQETHLRDFLKSTFYKDYEINKPEDNNIDWAIHLGNRESSNIGVIIEAKRTANQSEMISTTDLNRKALHELILYFLIERVEKKNDDIRNLIATNMWEFFIFDGQLFEQLFYKNKSFLKEFKKFRDGVKTDKSTSHFYNEIAYPYVATILEKINYTYFNLDSFAKSFDDEKKLKEIIPLYKVFSNIHILKLPHTNDSNTLNKSFYTELLHIIGIEEVTVSSKRFIKRKRNNRYAASLLENVINKLKTDDSLSVYNEKELKAFGLDTEEQEFNVALQLCITWINRILFLKLLESQLINYNNGDKNYRFLTIDKITDFDELHRLFFQVLAVDYEKRTTDVNNDYPNVPYLNSSLFEISALEQKTIKISGLSQKEKLPILSNSILKKQEKYRNVSALSTIEYLFLFLDSYNFGNDKADEITEDNKTLISASVLGLIFEKINGHKDGAVFTPGYITMYMCQQSIRNSIVQKFNDIFEWNCSSIKDIYNKDLDIVKANGIIDSIKVCDPAVGSGHFLVSALNEIILIKFELGILVDANGKRIKKQDYTFTIENDELLVSDAENENLFEYHPKQVESQRIQETLFNEKKKIIENCLYGVDINPNSVNICRLRLWIELLKNSYYTASSDYKHLETLPNIDINIKCGNSLLMKHTLADNINQVLANTTLTVKKYKDDVKAYKATSDKANKKEIEHDIQIIKSQITSGLSSKSPVYKEWAKANLELLTLENDAFESTETSFLSKVEAKRKNVKMLKEKVDDLKENPLFRDAFEWRYEFPEVLDVTGRFEGFDCIIGNPPYGVSFKNDLRTKIVGLWGHLPDYEIYYYFIELARQILKPHGTLGYIVPNTWLFNMNASVFRSTVLNHWKIIEILDCSQFNIFESVTVRNTVFNMQLSDTGSDVIGFRNTSNADKFSELINEELEIIAKDKLLDLNQNWGLAFSRSEEIIELVHRISSNQLTIGEAFNLSQGYIPYRRSDLIKVYGIEKGNAIIENRLWHSNKKIDDSYIQEIYGRDITKFNFYASGNYVKYGKHVACYVDELFFSSERLLVREITNPQIIACIVNKKYINDPQLINIIYKEEKTLSLKVLWAILNSSLATFYHFNHSPKATKGAFPKILIADLKNFPLPEISEKAKTDLEEMVDEIAVEKKANNQKRVEELDEKIDNFVLKLYHITDNNEIEMIKSSIKI</sequence>
<evidence type="ECO:0000256" key="6">
    <source>
        <dbReference type="ARBA" id="ARBA00023125"/>
    </source>
</evidence>
<dbReference type="EMBL" id="SDIK01000087">
    <property type="protein sequence ID" value="TXJ58839.1"/>
    <property type="molecule type" value="Genomic_DNA"/>
</dbReference>
<evidence type="ECO:0000256" key="3">
    <source>
        <dbReference type="ARBA" id="ARBA00022679"/>
    </source>
</evidence>
<dbReference type="InterPro" id="IPR011639">
    <property type="entry name" value="MethylTrfase_TaqI-like_dom"/>
</dbReference>
<dbReference type="GO" id="GO:0003677">
    <property type="term" value="F:DNA binding"/>
    <property type="evidence" value="ECO:0007669"/>
    <property type="project" value="UniProtKB-KW"/>
</dbReference>
<dbReference type="InterPro" id="IPR056716">
    <property type="entry name" value="DUF7814"/>
</dbReference>
<dbReference type="Pfam" id="PF07669">
    <property type="entry name" value="Eco57I"/>
    <property type="match status" value="1"/>
</dbReference>
<organism evidence="12 13">
    <name type="scientific">Prevotella brunnea</name>
    <dbReference type="NCBI Taxonomy" id="2508867"/>
    <lineage>
        <taxon>Bacteria</taxon>
        <taxon>Pseudomonadati</taxon>
        <taxon>Bacteroidota</taxon>
        <taxon>Bacteroidia</taxon>
        <taxon>Bacteroidales</taxon>
        <taxon>Prevotellaceae</taxon>
        <taxon>Prevotella</taxon>
    </lineage>
</organism>
<dbReference type="GO" id="GO:0009307">
    <property type="term" value="P:DNA restriction-modification system"/>
    <property type="evidence" value="ECO:0007669"/>
    <property type="project" value="UniProtKB-KW"/>
</dbReference>
<proteinExistence type="predicted"/>
<evidence type="ECO:0000256" key="7">
    <source>
        <dbReference type="ARBA" id="ARBA00047942"/>
    </source>
</evidence>
<dbReference type="InterPro" id="IPR029063">
    <property type="entry name" value="SAM-dependent_MTases_sf"/>
</dbReference>
<dbReference type="Pfam" id="PF23653">
    <property type="entry name" value="DUF7149"/>
    <property type="match status" value="1"/>
</dbReference>
<evidence type="ECO:0000256" key="1">
    <source>
        <dbReference type="ARBA" id="ARBA00011900"/>
    </source>
</evidence>
<dbReference type="Pfam" id="PF25120">
    <property type="entry name" value="DUF7814"/>
    <property type="match status" value="1"/>
</dbReference>
<gene>
    <name evidence="12" type="ORF">ETF27_10160</name>
</gene>
<evidence type="ECO:0000256" key="4">
    <source>
        <dbReference type="ARBA" id="ARBA00022691"/>
    </source>
</evidence>
<evidence type="ECO:0000259" key="8">
    <source>
        <dbReference type="Pfam" id="PF07669"/>
    </source>
</evidence>
<evidence type="ECO:0000256" key="2">
    <source>
        <dbReference type="ARBA" id="ARBA00022603"/>
    </source>
</evidence>
<keyword evidence="6" id="KW-0238">DNA-binding</keyword>
<protein>
    <recommendedName>
        <fullName evidence="1">site-specific DNA-methyltransferase (adenine-specific)</fullName>
        <ecNumber evidence="1">2.1.1.72</ecNumber>
    </recommendedName>
</protein>
<name>A0A5C8GAN1_9BACT</name>
<dbReference type="GO" id="GO:0032259">
    <property type="term" value="P:methylation"/>
    <property type="evidence" value="ECO:0007669"/>
    <property type="project" value="UniProtKB-KW"/>
</dbReference>
<keyword evidence="2" id="KW-0489">Methyltransferase</keyword>
<dbReference type="PANTHER" id="PTHR33841:SF1">
    <property type="entry name" value="DNA METHYLTRANSFERASE A"/>
    <property type="match status" value="1"/>
</dbReference>
<evidence type="ECO:0000313" key="12">
    <source>
        <dbReference type="EMBL" id="TXJ58839.1"/>
    </source>
</evidence>
<keyword evidence="4" id="KW-0949">S-adenosyl-L-methionine</keyword>
<dbReference type="AlphaFoldDB" id="A0A5C8GAN1"/>
<dbReference type="Pfam" id="PF12950">
    <property type="entry name" value="TaqI_C"/>
    <property type="match status" value="1"/>
</dbReference>
<dbReference type="InterPro" id="IPR050953">
    <property type="entry name" value="N4_N6_ade-DNA_methylase"/>
</dbReference>
<dbReference type="InterPro" id="IPR055573">
    <property type="entry name" value="DUF7149"/>
</dbReference>
<dbReference type="PANTHER" id="PTHR33841">
    <property type="entry name" value="DNA METHYLTRANSFERASE YEEA-RELATED"/>
    <property type="match status" value="1"/>
</dbReference>
<dbReference type="InterPro" id="IPR025931">
    <property type="entry name" value="TaqI_C"/>
</dbReference>
<dbReference type="OrthoDB" id="32195at2"/>
<dbReference type="Proteomes" id="UP000321612">
    <property type="component" value="Unassembled WGS sequence"/>
</dbReference>
<feature type="domain" description="DUF7149" evidence="10">
    <location>
        <begin position="5"/>
        <end position="240"/>
    </location>
</feature>
<dbReference type="PRINTS" id="PR00507">
    <property type="entry name" value="N12N6MTFRASE"/>
</dbReference>